<feature type="compositionally biased region" description="Gly residues" evidence="1">
    <location>
        <begin position="287"/>
        <end position="298"/>
    </location>
</feature>
<feature type="compositionally biased region" description="Polar residues" evidence="1">
    <location>
        <begin position="80"/>
        <end position="93"/>
    </location>
</feature>
<feature type="compositionally biased region" description="Basic and acidic residues" evidence="1">
    <location>
        <begin position="1"/>
        <end position="13"/>
    </location>
</feature>
<dbReference type="InterPro" id="IPR058783">
    <property type="entry name" value="IREH1/IRE-like_N"/>
</dbReference>
<dbReference type="EMBL" id="GDKF01010627">
    <property type="protein sequence ID" value="JAT67995.1"/>
    <property type="molecule type" value="Transcribed_RNA"/>
</dbReference>
<accession>A0A1D1ZMR3</accession>
<feature type="non-terminal residue" evidence="3">
    <location>
        <position position="324"/>
    </location>
</feature>
<feature type="region of interest" description="Disordered" evidence="1">
    <location>
        <begin position="224"/>
        <end position="324"/>
    </location>
</feature>
<feature type="domain" description="IREH1/IRE-like N-terminal" evidence="2">
    <location>
        <begin position="104"/>
        <end position="202"/>
    </location>
</feature>
<reference evidence="3" key="1">
    <citation type="submission" date="2015-08" db="EMBL/GenBank/DDBJ databases">
        <authorList>
            <person name="Babu N.S."/>
            <person name="Beckwith C.J."/>
            <person name="Beseler K.G."/>
            <person name="Brison A."/>
            <person name="Carone J.V."/>
            <person name="Caskin T.P."/>
            <person name="Diamond M."/>
            <person name="Durham M.E."/>
            <person name="Foxe J.M."/>
            <person name="Go M."/>
            <person name="Henderson B.A."/>
            <person name="Jones I.B."/>
            <person name="McGettigan J.A."/>
            <person name="Micheletti S.J."/>
            <person name="Nasrallah M.E."/>
            <person name="Ortiz D."/>
            <person name="Piller C.R."/>
            <person name="Privatt S.R."/>
            <person name="Schneider S.L."/>
            <person name="Sharp S."/>
            <person name="Smith T.C."/>
            <person name="Stanton J.D."/>
            <person name="Ullery H.E."/>
            <person name="Wilson R.J."/>
            <person name="Serrano M.G."/>
            <person name="Buck G."/>
            <person name="Lee V."/>
            <person name="Wang Y."/>
            <person name="Carvalho R."/>
            <person name="Voegtly L."/>
            <person name="Shi R."/>
            <person name="Duckworth R."/>
            <person name="Johnson A."/>
            <person name="Loviza R."/>
            <person name="Walstead R."/>
            <person name="Shah Z."/>
            <person name="Kiflezghi M."/>
            <person name="Wade K."/>
            <person name="Ball S.L."/>
            <person name="Bradley K.W."/>
            <person name="Asai D.J."/>
            <person name="Bowman C.A."/>
            <person name="Russell D.A."/>
            <person name="Pope W.H."/>
            <person name="Jacobs-Sera D."/>
            <person name="Hendrix R.W."/>
            <person name="Hatfull G.F."/>
        </authorList>
    </citation>
    <scope>NUCLEOTIDE SEQUENCE</scope>
</reference>
<evidence type="ECO:0000313" key="3">
    <source>
        <dbReference type="EMBL" id="JAT67995.1"/>
    </source>
</evidence>
<gene>
    <name evidence="3" type="ORF">g.49873</name>
</gene>
<name>A0A1D1ZMR3_AUXPR</name>
<evidence type="ECO:0000259" key="2">
    <source>
        <dbReference type="Pfam" id="PF26031"/>
    </source>
</evidence>
<feature type="region of interest" description="Disordered" evidence="1">
    <location>
        <begin position="1"/>
        <end position="101"/>
    </location>
</feature>
<organism evidence="3">
    <name type="scientific">Auxenochlorella protothecoides</name>
    <name type="common">Green microalga</name>
    <name type="synonym">Chlorella protothecoides</name>
    <dbReference type="NCBI Taxonomy" id="3075"/>
    <lineage>
        <taxon>Eukaryota</taxon>
        <taxon>Viridiplantae</taxon>
        <taxon>Chlorophyta</taxon>
        <taxon>core chlorophytes</taxon>
        <taxon>Trebouxiophyceae</taxon>
        <taxon>Chlorellales</taxon>
        <taxon>Chlorellaceae</taxon>
        <taxon>Auxenochlorella</taxon>
    </lineage>
</organism>
<evidence type="ECO:0000256" key="1">
    <source>
        <dbReference type="SAM" id="MobiDB-lite"/>
    </source>
</evidence>
<sequence>MERGVESLSDEHATPPLEGDASATPRDAPPQRDGATPYTPFASSAVQDGAPAVPKRLGFATDVRPHRMPSLFIRPDEHPTSSGSRIQQESSPGAPSPFTVGKKRLNRTFHAARAQVRRELLGFLEEARDLQASQPADQPSSRLEAIIALAERCRNDDVDSFRDSIQSIVDEVGVLRSEAVVPGERGLATRLLFILTRCSRLVLSDEGRGSSGLTPGLFLRERGLGHVPRTLQPRRRARALPTGPSRGVRPSRESSATPPPRGGGAAPGGRPSALLRAATVPALALPDGGGGGSPGHLGGSAWRGARLAPRSPSDDGRGAAGGAA</sequence>
<dbReference type="AlphaFoldDB" id="A0A1D1ZMR3"/>
<proteinExistence type="predicted"/>
<protein>
    <recommendedName>
        <fullName evidence="2">IREH1/IRE-like N-terminal domain-containing protein</fullName>
    </recommendedName>
</protein>
<dbReference type="Pfam" id="PF26031">
    <property type="entry name" value="IREH1"/>
    <property type="match status" value="1"/>
</dbReference>